<dbReference type="SUPFAM" id="SSF51679">
    <property type="entry name" value="Bacterial luciferase-like"/>
    <property type="match status" value="1"/>
</dbReference>
<keyword evidence="1" id="KW-0285">Flavoprotein</keyword>
<evidence type="ECO:0000313" key="8">
    <source>
        <dbReference type="Proteomes" id="UP000199046"/>
    </source>
</evidence>
<protein>
    <submittedName>
        <fullName evidence="7">Luciferase-type oxidoreductase, BA3436 family</fullName>
    </submittedName>
</protein>
<evidence type="ECO:0000256" key="1">
    <source>
        <dbReference type="ARBA" id="ARBA00022630"/>
    </source>
</evidence>
<reference evidence="8" key="1">
    <citation type="submission" date="2016-10" db="EMBL/GenBank/DDBJ databases">
        <authorList>
            <person name="Varghese N."/>
            <person name="Submissions S."/>
        </authorList>
    </citation>
    <scope>NUCLEOTIDE SEQUENCE [LARGE SCALE GENOMIC DNA]</scope>
    <source>
        <strain evidence="8">DSM 23439</strain>
    </source>
</reference>
<evidence type="ECO:0000256" key="4">
    <source>
        <dbReference type="ARBA" id="ARBA00023033"/>
    </source>
</evidence>
<organism evidence="7 8">
    <name type="scientific">Kushneria avicenniae</name>
    <dbReference type="NCBI Taxonomy" id="402385"/>
    <lineage>
        <taxon>Bacteria</taxon>
        <taxon>Pseudomonadati</taxon>
        <taxon>Pseudomonadota</taxon>
        <taxon>Gammaproteobacteria</taxon>
        <taxon>Oceanospirillales</taxon>
        <taxon>Halomonadaceae</taxon>
        <taxon>Kushneria</taxon>
    </lineage>
</organism>
<dbReference type="Gene3D" id="3.20.20.30">
    <property type="entry name" value="Luciferase-like domain"/>
    <property type="match status" value="1"/>
</dbReference>
<dbReference type="GO" id="GO:0016705">
    <property type="term" value="F:oxidoreductase activity, acting on paired donors, with incorporation or reduction of molecular oxygen"/>
    <property type="evidence" value="ECO:0007669"/>
    <property type="project" value="InterPro"/>
</dbReference>
<dbReference type="GO" id="GO:0004497">
    <property type="term" value="F:monooxygenase activity"/>
    <property type="evidence" value="ECO:0007669"/>
    <property type="project" value="UniProtKB-KW"/>
</dbReference>
<accession>A0A1I1G6T1</accession>
<dbReference type="OrthoDB" id="7239898at2"/>
<evidence type="ECO:0000256" key="2">
    <source>
        <dbReference type="ARBA" id="ARBA00022643"/>
    </source>
</evidence>
<dbReference type="InterPro" id="IPR020020">
    <property type="entry name" value="Luciferase-type_oxidoreductase"/>
</dbReference>
<dbReference type="AlphaFoldDB" id="A0A1I1G6T1"/>
<dbReference type="InterPro" id="IPR036661">
    <property type="entry name" value="Luciferase-like_sf"/>
</dbReference>
<dbReference type="InterPro" id="IPR011251">
    <property type="entry name" value="Luciferase-like_dom"/>
</dbReference>
<dbReference type="RefSeq" id="WP_090130339.1">
    <property type="nucleotide sequence ID" value="NZ_FOLY01000001.1"/>
</dbReference>
<keyword evidence="2" id="KW-0288">FMN</keyword>
<dbReference type="STRING" id="402385.SAMN05421848_0437"/>
<dbReference type="Pfam" id="PF00296">
    <property type="entry name" value="Bac_luciferase"/>
    <property type="match status" value="1"/>
</dbReference>
<feature type="region of interest" description="Disordered" evidence="5">
    <location>
        <begin position="1"/>
        <end position="21"/>
    </location>
</feature>
<evidence type="ECO:0000256" key="3">
    <source>
        <dbReference type="ARBA" id="ARBA00023002"/>
    </source>
</evidence>
<dbReference type="InterPro" id="IPR051260">
    <property type="entry name" value="Diverse_substr_monoxygenases"/>
</dbReference>
<dbReference type="PANTHER" id="PTHR30011">
    <property type="entry name" value="ALKANESULFONATE MONOOXYGENASE-RELATED"/>
    <property type="match status" value="1"/>
</dbReference>
<evidence type="ECO:0000259" key="6">
    <source>
        <dbReference type="Pfam" id="PF00296"/>
    </source>
</evidence>
<keyword evidence="8" id="KW-1185">Reference proteome</keyword>
<name>A0A1I1G6T1_9GAMM</name>
<dbReference type="EMBL" id="FOLY01000001">
    <property type="protein sequence ID" value="SFC07245.1"/>
    <property type="molecule type" value="Genomic_DNA"/>
</dbReference>
<keyword evidence="3" id="KW-0560">Oxidoreductase</keyword>
<proteinExistence type="predicted"/>
<evidence type="ECO:0000313" key="7">
    <source>
        <dbReference type="EMBL" id="SFC07245.1"/>
    </source>
</evidence>
<evidence type="ECO:0000256" key="5">
    <source>
        <dbReference type="SAM" id="MobiDB-lite"/>
    </source>
</evidence>
<gene>
    <name evidence="7" type="ORF">SAMN05421848_0437</name>
</gene>
<sequence>MTDTTALRSDSRSPAGFKHPGYRGLFEPGEVTLGLIMPLETYPNAPAPTLQDHFTRAREADEAGLSALWMRDIPFFDPRYGDAGQVFEPLTYIAALARETRRIALGTAGIVLPLREPKLLAKQVASLDHFTDGRMLLGLSSGDRPTEYPLFDIDFDSRGERFRDAFEVYRAVIEEDYPTFDSARFGRSQGTLDMLPKPPHEHTPTVAIGRAQQSTEWIAEHLDGHIAPSPPLSRLTRFAEQWRDVAMPQSDSPFKPLGIAGFLDLVADRDHPLQQIPAGFRTGSKALAEFMATAREAGIQHMALNPKISQRPHRALLDDLVRDVLPHFPTRIDQPI</sequence>
<dbReference type="Proteomes" id="UP000199046">
    <property type="component" value="Unassembled WGS sequence"/>
</dbReference>
<feature type="domain" description="Luciferase-like" evidence="6">
    <location>
        <begin position="43"/>
        <end position="252"/>
    </location>
</feature>
<keyword evidence="4" id="KW-0503">Monooxygenase</keyword>
<dbReference type="NCBIfam" id="TIGR03571">
    <property type="entry name" value="lucif_BA3436"/>
    <property type="match status" value="1"/>
</dbReference>
<dbReference type="PANTHER" id="PTHR30011:SF16">
    <property type="entry name" value="C2H2 FINGER DOMAIN TRANSCRIPTION FACTOR (EUROFUNG)-RELATED"/>
    <property type="match status" value="1"/>
</dbReference>